<dbReference type="AlphaFoldDB" id="A0A7S2IQZ1"/>
<name>A0A7S2IQZ1_9DINO</name>
<organism evidence="2">
    <name type="scientific">Zooxanthella nutricula</name>
    <dbReference type="NCBI Taxonomy" id="1333877"/>
    <lineage>
        <taxon>Eukaryota</taxon>
        <taxon>Sar</taxon>
        <taxon>Alveolata</taxon>
        <taxon>Dinophyceae</taxon>
        <taxon>Peridiniales</taxon>
        <taxon>Peridiniales incertae sedis</taxon>
        <taxon>Zooxanthella</taxon>
    </lineage>
</organism>
<evidence type="ECO:0000256" key="1">
    <source>
        <dbReference type="SAM" id="MobiDB-lite"/>
    </source>
</evidence>
<accession>A0A7S2IQZ1</accession>
<proteinExistence type="predicted"/>
<evidence type="ECO:0000313" key="2">
    <source>
        <dbReference type="EMBL" id="CAD9526555.1"/>
    </source>
</evidence>
<gene>
    <name evidence="2" type="ORF">BRAN1462_LOCUS11224</name>
</gene>
<sequence length="113" mass="12026">MRTYLDSHDVLRQMEDLLEDMATNRPPDPLEHLIQHLEQACRGDGAADTEEDDTATPVTSCSSSLPPSSSSLPLGDGARGYEDVGRRPQAGGGEYGSALRLPRPGEADPPGPV</sequence>
<reference evidence="2" key="1">
    <citation type="submission" date="2021-01" db="EMBL/GenBank/DDBJ databases">
        <authorList>
            <person name="Corre E."/>
            <person name="Pelletier E."/>
            <person name="Niang G."/>
            <person name="Scheremetjew M."/>
            <person name="Finn R."/>
            <person name="Kale V."/>
            <person name="Holt S."/>
            <person name="Cochrane G."/>
            <person name="Meng A."/>
            <person name="Brown T."/>
            <person name="Cohen L."/>
        </authorList>
    </citation>
    <scope>NUCLEOTIDE SEQUENCE</scope>
    <source>
        <strain evidence="2">RCC3387</strain>
    </source>
</reference>
<protein>
    <submittedName>
        <fullName evidence="2">Uncharacterized protein</fullName>
    </submittedName>
</protein>
<dbReference type="EMBL" id="HBGW01017736">
    <property type="protein sequence ID" value="CAD9526555.1"/>
    <property type="molecule type" value="Transcribed_RNA"/>
</dbReference>
<feature type="region of interest" description="Disordered" evidence="1">
    <location>
        <begin position="41"/>
        <end position="113"/>
    </location>
</feature>
<dbReference type="CDD" id="cd22961">
    <property type="entry name" value="DD_TEX55-like"/>
    <property type="match status" value="1"/>
</dbReference>
<dbReference type="SUPFAM" id="SSF47391">
    <property type="entry name" value="Dimerization-anchoring domain of cAMP-dependent PK regulatory subunit"/>
    <property type="match status" value="1"/>
</dbReference>
<feature type="compositionally biased region" description="Low complexity" evidence="1">
    <location>
        <begin position="62"/>
        <end position="74"/>
    </location>
</feature>